<dbReference type="Gene3D" id="1.10.510.10">
    <property type="entry name" value="Transferase(Phosphotransferase) domain 1"/>
    <property type="match status" value="1"/>
</dbReference>
<dbReference type="SUPFAM" id="SSF56112">
    <property type="entry name" value="Protein kinase-like (PK-like)"/>
    <property type="match status" value="1"/>
</dbReference>
<dbReference type="PANTHER" id="PTHR43289">
    <property type="entry name" value="MITOGEN-ACTIVATED PROTEIN KINASE KINASE KINASE 20-RELATED"/>
    <property type="match status" value="1"/>
</dbReference>
<organism evidence="7 8">
    <name type="scientific">Roseibium marinum</name>
    <dbReference type="NCBI Taxonomy" id="281252"/>
    <lineage>
        <taxon>Bacteria</taxon>
        <taxon>Pseudomonadati</taxon>
        <taxon>Pseudomonadota</taxon>
        <taxon>Alphaproteobacteria</taxon>
        <taxon>Hyphomicrobiales</taxon>
        <taxon>Stappiaceae</taxon>
        <taxon>Roseibium</taxon>
    </lineage>
</organism>
<dbReference type="AlphaFoldDB" id="A0A2S3V1F3"/>
<dbReference type="Pfam" id="PF00069">
    <property type="entry name" value="Pkinase"/>
    <property type="match status" value="1"/>
</dbReference>
<evidence type="ECO:0000256" key="4">
    <source>
        <dbReference type="ARBA" id="ARBA00022840"/>
    </source>
</evidence>
<evidence type="ECO:0000313" key="7">
    <source>
        <dbReference type="EMBL" id="POF33786.1"/>
    </source>
</evidence>
<feature type="domain" description="Protein kinase" evidence="6">
    <location>
        <begin position="38"/>
        <end position="326"/>
    </location>
</feature>
<evidence type="ECO:0000256" key="5">
    <source>
        <dbReference type="SAM" id="MobiDB-lite"/>
    </source>
</evidence>
<dbReference type="CDD" id="cd14014">
    <property type="entry name" value="STKc_PknB_like"/>
    <property type="match status" value="1"/>
</dbReference>
<dbReference type="InterPro" id="IPR008271">
    <property type="entry name" value="Ser/Thr_kinase_AS"/>
</dbReference>
<proteinExistence type="predicted"/>
<protein>
    <submittedName>
        <fullName evidence="7">Protein kinase-like protein</fullName>
    </submittedName>
</protein>
<dbReference type="GO" id="GO:0005524">
    <property type="term" value="F:ATP binding"/>
    <property type="evidence" value="ECO:0007669"/>
    <property type="project" value="UniProtKB-KW"/>
</dbReference>
<keyword evidence="8" id="KW-1185">Reference proteome</keyword>
<keyword evidence="3 7" id="KW-0418">Kinase</keyword>
<dbReference type="GO" id="GO:0004674">
    <property type="term" value="F:protein serine/threonine kinase activity"/>
    <property type="evidence" value="ECO:0007669"/>
    <property type="project" value="TreeGrafter"/>
</dbReference>
<keyword evidence="1" id="KW-0808">Transferase</keyword>
<evidence type="ECO:0000256" key="1">
    <source>
        <dbReference type="ARBA" id="ARBA00022679"/>
    </source>
</evidence>
<dbReference type="RefSeq" id="WP_170107080.1">
    <property type="nucleotide sequence ID" value="NZ_PPCN01000001.1"/>
</dbReference>
<keyword evidence="4" id="KW-0067">ATP-binding</keyword>
<evidence type="ECO:0000313" key="8">
    <source>
        <dbReference type="Proteomes" id="UP000236959"/>
    </source>
</evidence>
<evidence type="ECO:0000256" key="2">
    <source>
        <dbReference type="ARBA" id="ARBA00022741"/>
    </source>
</evidence>
<comment type="caution">
    <text evidence="7">The sequence shown here is derived from an EMBL/GenBank/DDBJ whole genome shotgun (WGS) entry which is preliminary data.</text>
</comment>
<dbReference type="Proteomes" id="UP000236959">
    <property type="component" value="Unassembled WGS sequence"/>
</dbReference>
<dbReference type="InterPro" id="IPR011009">
    <property type="entry name" value="Kinase-like_dom_sf"/>
</dbReference>
<dbReference type="Gene3D" id="3.30.200.20">
    <property type="entry name" value="Phosphorylase Kinase, domain 1"/>
    <property type="match status" value="1"/>
</dbReference>
<dbReference type="InterPro" id="IPR000719">
    <property type="entry name" value="Prot_kinase_dom"/>
</dbReference>
<dbReference type="PANTHER" id="PTHR43289:SF6">
    <property type="entry name" value="SERINE_THREONINE-PROTEIN KINASE NEKL-3"/>
    <property type="match status" value="1"/>
</dbReference>
<gene>
    <name evidence="7" type="ORF">CLV41_101235</name>
</gene>
<evidence type="ECO:0000256" key="3">
    <source>
        <dbReference type="ARBA" id="ARBA00022777"/>
    </source>
</evidence>
<dbReference type="PROSITE" id="PS00108">
    <property type="entry name" value="PROTEIN_KINASE_ST"/>
    <property type="match status" value="1"/>
</dbReference>
<sequence length="326" mass="35345">MGDADAPAAEAPGTEDSQGDTDVQSTGIGAGTVLKDRFLLLKEIGQGGLSTVYKARDLVAAKAGLSDPNVAVKIIQAAPGVDPDIISLMHREARRLRELVHPNIVRVYDMDREGDVHFMIMELLEGRPLSRVLREATDNRLPPARLFRLVRDLSSALAYAHKTGIIHADLKPGNVFVLNSGGAKLIDFNIAYPIARPVKTREEDTIVILARFGAVTPAYASPQRLKGAEPCEADDVFSLAMIAYLALSGTRPFGQKNALEAREEDVKVSRLPDLSWLRWRALRAGLSLSDSGRTPSVRQFCEGFCQPNPMALVRSLVAAQLSAAGR</sequence>
<dbReference type="PROSITE" id="PS50011">
    <property type="entry name" value="PROTEIN_KINASE_DOM"/>
    <property type="match status" value="1"/>
</dbReference>
<name>A0A2S3V1F3_9HYPH</name>
<dbReference type="SMART" id="SM00220">
    <property type="entry name" value="S_TKc"/>
    <property type="match status" value="1"/>
</dbReference>
<reference evidence="7 8" key="1">
    <citation type="submission" date="2018-01" db="EMBL/GenBank/DDBJ databases">
        <title>Genomic Encyclopedia of Archaeal and Bacterial Type Strains, Phase II (KMG-II): from individual species to whole genera.</title>
        <authorList>
            <person name="Goeker M."/>
        </authorList>
    </citation>
    <scope>NUCLEOTIDE SEQUENCE [LARGE SCALE GENOMIC DNA]</scope>
    <source>
        <strain evidence="7 8">DSM 17023</strain>
    </source>
</reference>
<evidence type="ECO:0000259" key="6">
    <source>
        <dbReference type="PROSITE" id="PS50011"/>
    </source>
</evidence>
<feature type="region of interest" description="Disordered" evidence="5">
    <location>
        <begin position="1"/>
        <end position="26"/>
    </location>
</feature>
<feature type="compositionally biased region" description="Low complexity" evidence="5">
    <location>
        <begin position="1"/>
        <end position="15"/>
    </location>
</feature>
<accession>A0A2S3V1F3</accession>
<keyword evidence="2" id="KW-0547">Nucleotide-binding</keyword>
<dbReference type="EMBL" id="PPCN01000001">
    <property type="protein sequence ID" value="POF33786.1"/>
    <property type="molecule type" value="Genomic_DNA"/>
</dbReference>